<gene>
    <name evidence="1" type="ORF">AVL62_12520</name>
</gene>
<proteinExistence type="predicted"/>
<dbReference type="InterPro" id="IPR025444">
    <property type="entry name" value="Monooxy_af470"/>
</dbReference>
<dbReference type="Proteomes" id="UP000054837">
    <property type="component" value="Unassembled WGS sequence"/>
</dbReference>
<organism evidence="1 2">
    <name type="scientific">Serinicoccus chungangensis</name>
    <dbReference type="NCBI Taxonomy" id="767452"/>
    <lineage>
        <taxon>Bacteria</taxon>
        <taxon>Bacillati</taxon>
        <taxon>Actinomycetota</taxon>
        <taxon>Actinomycetes</taxon>
        <taxon>Micrococcales</taxon>
        <taxon>Ornithinimicrobiaceae</taxon>
        <taxon>Serinicoccus</taxon>
    </lineage>
</organism>
<evidence type="ECO:0000313" key="2">
    <source>
        <dbReference type="Proteomes" id="UP000054837"/>
    </source>
</evidence>
<comment type="caution">
    <text evidence="1">The sequence shown here is derived from an EMBL/GenBank/DDBJ whole genome shotgun (WGS) entry which is preliminary data.</text>
</comment>
<dbReference type="InterPro" id="IPR011008">
    <property type="entry name" value="Dimeric_a/b-barrel"/>
</dbReference>
<accession>A0A0W8I0E6</accession>
<evidence type="ECO:0000313" key="1">
    <source>
        <dbReference type="EMBL" id="KUG51071.1"/>
    </source>
</evidence>
<dbReference type="RefSeq" id="WP_058892616.1">
    <property type="nucleotide sequence ID" value="NZ_LQBL01000033.1"/>
</dbReference>
<dbReference type="AlphaFoldDB" id="A0A0W8I0E6"/>
<keyword evidence="2" id="KW-1185">Reference proteome</keyword>
<protein>
    <recommendedName>
        <fullName evidence="3">DUF4188 domain-containing protein</fullName>
    </recommendedName>
</protein>
<evidence type="ECO:0008006" key="3">
    <source>
        <dbReference type="Google" id="ProtNLM"/>
    </source>
</evidence>
<name>A0A0W8I0E6_9MICO</name>
<sequence>MEGATAVFVGATRYTSPLAWVRLAPRWRAMVDQMRRMPGYVHHQVYLDPPFTLGTVGYFATREDLLRFARSGVHRELMQWVTDGTQHATGGYIRVYERPVAGAKEAGRAHA</sequence>
<reference evidence="1 2" key="1">
    <citation type="submission" date="2015-12" db="EMBL/GenBank/DDBJ databases">
        <title>Serinicoccus chungangenesis strain CD08_5 genome sequencing and assembly.</title>
        <authorList>
            <person name="Chander A.M."/>
            <person name="Kaur G."/>
            <person name="Nair G.R."/>
            <person name="Dhawan D.K."/>
            <person name="Kochhar R.K."/>
            <person name="Mayilraj S."/>
            <person name="Bhadada S.K."/>
        </authorList>
    </citation>
    <scope>NUCLEOTIDE SEQUENCE [LARGE SCALE GENOMIC DNA]</scope>
    <source>
        <strain evidence="1 2">CD08_5</strain>
    </source>
</reference>
<dbReference type="EMBL" id="LQBL01000033">
    <property type="protein sequence ID" value="KUG51071.1"/>
    <property type="molecule type" value="Genomic_DNA"/>
</dbReference>
<dbReference type="Pfam" id="PF13826">
    <property type="entry name" value="Monooxy_af470-like"/>
    <property type="match status" value="1"/>
</dbReference>
<dbReference type="OrthoDB" id="4804830at2"/>
<dbReference type="STRING" id="767452.AVL62_12520"/>
<dbReference type="SUPFAM" id="SSF54909">
    <property type="entry name" value="Dimeric alpha+beta barrel"/>
    <property type="match status" value="1"/>
</dbReference>